<dbReference type="Proteomes" id="UP000292564">
    <property type="component" value="Unassembled WGS sequence"/>
</dbReference>
<protein>
    <submittedName>
        <fullName evidence="1">Avirulence D protein (AvrD)</fullName>
    </submittedName>
</protein>
<keyword evidence="2" id="KW-1185">Reference proteome</keyword>
<dbReference type="RefSeq" id="WP_165449640.1">
    <property type="nucleotide sequence ID" value="NZ_SHKY01000001.1"/>
</dbReference>
<organism evidence="1 2">
    <name type="scientific">Krasilnikovia cinnamomea</name>
    <dbReference type="NCBI Taxonomy" id="349313"/>
    <lineage>
        <taxon>Bacteria</taxon>
        <taxon>Bacillati</taxon>
        <taxon>Actinomycetota</taxon>
        <taxon>Actinomycetes</taxon>
        <taxon>Micromonosporales</taxon>
        <taxon>Micromonosporaceae</taxon>
        <taxon>Krasilnikovia</taxon>
    </lineage>
</organism>
<dbReference type="EMBL" id="SHKY01000001">
    <property type="protein sequence ID" value="RZU53801.1"/>
    <property type="molecule type" value="Genomic_DNA"/>
</dbReference>
<reference evidence="1 2" key="1">
    <citation type="submission" date="2019-02" db="EMBL/GenBank/DDBJ databases">
        <title>Sequencing the genomes of 1000 actinobacteria strains.</title>
        <authorList>
            <person name="Klenk H.-P."/>
        </authorList>
    </citation>
    <scope>NUCLEOTIDE SEQUENCE [LARGE SCALE GENOMIC DNA]</scope>
    <source>
        <strain evidence="1 2">DSM 45162</strain>
    </source>
</reference>
<name>A0A4Q7ZSK4_9ACTN</name>
<dbReference type="Pfam" id="PF05655">
    <property type="entry name" value="AvrD"/>
    <property type="match status" value="1"/>
</dbReference>
<accession>A0A4Q7ZSK4</accession>
<gene>
    <name evidence="1" type="ORF">EV385_5735</name>
</gene>
<comment type="caution">
    <text evidence="1">The sequence shown here is derived from an EMBL/GenBank/DDBJ whole genome shotgun (WGS) entry which is preliminary data.</text>
</comment>
<dbReference type="InterPro" id="IPR008799">
    <property type="entry name" value="Pseudomon_AvrD"/>
</dbReference>
<dbReference type="AlphaFoldDB" id="A0A4Q7ZSK4"/>
<sequence length="338" mass="36515">MLVSRIRNDDLVESGPAPRADHVDDYLGPSAERFFGSGYKRVSQRITGLAWIPEPDLPAGGEAEVTYPDDWSSKSHSLADAVHLSTIDALVLSLRLVETYLRSRLGLTADQVARAWLRRYTMRPGSRPHTDLRSVPLRIALGESRPGAGGWLSTEFVCVVGGIKVRCHVEHEAGRLPAQAPLSPVTAAYHAGGYRFRTHEIGGIVMRTDNRSIAATVDVRDGARTEAGGGELGSAYQPAITLVDATLVYAQVAQILMYTLDGLRRGETNTLWMRSVDMARSGPGPALSGPVSCDSQVTRSSTLDFAGGRWRVSTMKGTFADTTVTHALGHRLPEVANV</sequence>
<evidence type="ECO:0000313" key="2">
    <source>
        <dbReference type="Proteomes" id="UP000292564"/>
    </source>
</evidence>
<evidence type="ECO:0000313" key="1">
    <source>
        <dbReference type="EMBL" id="RZU53801.1"/>
    </source>
</evidence>
<proteinExistence type="predicted"/>